<sequence>MPSPYGIIPKRRSPLATPKTSENCAPFLDLAFPCFPSRPSERDCVKRGSVFFHLIDTDLTLFLSRGTSTLLS</sequence>
<evidence type="ECO:0000313" key="1">
    <source>
        <dbReference type="Proteomes" id="UP000492821"/>
    </source>
</evidence>
<keyword evidence="1" id="KW-1185">Reference proteome</keyword>
<reference evidence="1" key="1">
    <citation type="journal article" date="2013" name="Genetics">
        <title>The draft genome and transcriptome of Panagrellus redivivus are shaped by the harsh demands of a free-living lifestyle.</title>
        <authorList>
            <person name="Srinivasan J."/>
            <person name="Dillman A.R."/>
            <person name="Macchietto M.G."/>
            <person name="Heikkinen L."/>
            <person name="Lakso M."/>
            <person name="Fracchia K.M."/>
            <person name="Antoshechkin I."/>
            <person name="Mortazavi A."/>
            <person name="Wong G."/>
            <person name="Sternberg P.W."/>
        </authorList>
    </citation>
    <scope>NUCLEOTIDE SEQUENCE [LARGE SCALE GENOMIC DNA]</scope>
    <source>
        <strain evidence="1">MT8872</strain>
    </source>
</reference>
<organism evidence="1 2">
    <name type="scientific">Panagrellus redivivus</name>
    <name type="common">Microworm</name>
    <dbReference type="NCBI Taxonomy" id="6233"/>
    <lineage>
        <taxon>Eukaryota</taxon>
        <taxon>Metazoa</taxon>
        <taxon>Ecdysozoa</taxon>
        <taxon>Nematoda</taxon>
        <taxon>Chromadorea</taxon>
        <taxon>Rhabditida</taxon>
        <taxon>Tylenchina</taxon>
        <taxon>Panagrolaimomorpha</taxon>
        <taxon>Panagrolaimoidea</taxon>
        <taxon>Panagrolaimidae</taxon>
        <taxon>Panagrellus</taxon>
    </lineage>
</organism>
<accession>A0A7E4VHX0</accession>
<dbReference type="AlphaFoldDB" id="A0A7E4VHX0"/>
<evidence type="ECO:0000313" key="2">
    <source>
        <dbReference type="WBParaSite" id="Pan_g20706.t1"/>
    </source>
</evidence>
<dbReference type="WBParaSite" id="Pan_g20706.t1">
    <property type="protein sequence ID" value="Pan_g20706.t1"/>
    <property type="gene ID" value="Pan_g20706"/>
</dbReference>
<reference evidence="2" key="2">
    <citation type="submission" date="2020-10" db="UniProtKB">
        <authorList>
            <consortium name="WormBaseParasite"/>
        </authorList>
    </citation>
    <scope>IDENTIFICATION</scope>
</reference>
<protein>
    <submittedName>
        <fullName evidence="2">Uncharacterized protein</fullName>
    </submittedName>
</protein>
<proteinExistence type="predicted"/>
<name>A0A7E4VHX0_PANRE</name>
<dbReference type="Proteomes" id="UP000492821">
    <property type="component" value="Unassembled WGS sequence"/>
</dbReference>